<dbReference type="Proteomes" id="UP001360560">
    <property type="component" value="Unassembled WGS sequence"/>
</dbReference>
<dbReference type="AlphaFoldDB" id="A0AAV5QF65"/>
<reference evidence="3 4" key="1">
    <citation type="journal article" date="2023" name="Elife">
        <title>Identification of key yeast species and microbe-microbe interactions impacting larval growth of Drosophila in the wild.</title>
        <authorList>
            <person name="Mure A."/>
            <person name="Sugiura Y."/>
            <person name="Maeda R."/>
            <person name="Honda K."/>
            <person name="Sakurai N."/>
            <person name="Takahashi Y."/>
            <person name="Watada M."/>
            <person name="Katoh T."/>
            <person name="Gotoh A."/>
            <person name="Gotoh Y."/>
            <person name="Taniguchi I."/>
            <person name="Nakamura K."/>
            <person name="Hayashi T."/>
            <person name="Katayama T."/>
            <person name="Uemura T."/>
            <person name="Hattori Y."/>
        </authorList>
    </citation>
    <scope>NUCLEOTIDE SEQUENCE [LARGE SCALE GENOMIC DNA]</scope>
    <source>
        <strain evidence="3 4">SC-9</strain>
    </source>
</reference>
<feature type="compositionally biased region" description="Basic and acidic residues" evidence="1">
    <location>
        <begin position="9"/>
        <end position="19"/>
    </location>
</feature>
<gene>
    <name evidence="3" type="ORF">DASC09_007930</name>
</gene>
<feature type="compositionally biased region" description="Basic and acidic residues" evidence="1">
    <location>
        <begin position="45"/>
        <end position="60"/>
    </location>
</feature>
<dbReference type="RefSeq" id="XP_064850468.1">
    <property type="nucleotide sequence ID" value="XM_064994396.1"/>
</dbReference>
<dbReference type="EMBL" id="BTFZ01000001">
    <property type="protein sequence ID" value="GMM33468.1"/>
    <property type="molecule type" value="Genomic_DNA"/>
</dbReference>
<dbReference type="GeneID" id="90071447"/>
<organism evidence="3 4">
    <name type="scientific">Saccharomycopsis crataegensis</name>
    <dbReference type="NCBI Taxonomy" id="43959"/>
    <lineage>
        <taxon>Eukaryota</taxon>
        <taxon>Fungi</taxon>
        <taxon>Dikarya</taxon>
        <taxon>Ascomycota</taxon>
        <taxon>Saccharomycotina</taxon>
        <taxon>Saccharomycetes</taxon>
        <taxon>Saccharomycopsidaceae</taxon>
        <taxon>Saccharomycopsis</taxon>
    </lineage>
</organism>
<evidence type="ECO:0000313" key="4">
    <source>
        <dbReference type="Proteomes" id="UP001360560"/>
    </source>
</evidence>
<dbReference type="Pfam" id="PF11976">
    <property type="entry name" value="Rad60-SLD"/>
    <property type="match status" value="1"/>
</dbReference>
<evidence type="ECO:0000256" key="1">
    <source>
        <dbReference type="SAM" id="MobiDB-lite"/>
    </source>
</evidence>
<protein>
    <submittedName>
        <fullName evidence="3">Esc2 protein</fullName>
    </submittedName>
</protein>
<comment type="caution">
    <text evidence="3">The sequence shown here is derived from an EMBL/GenBank/DDBJ whole genome shotgun (WGS) entry which is preliminary data.</text>
</comment>
<feature type="region of interest" description="Disordered" evidence="1">
    <location>
        <begin position="1"/>
        <end position="82"/>
    </location>
</feature>
<dbReference type="SUPFAM" id="SSF54236">
    <property type="entry name" value="Ubiquitin-like"/>
    <property type="match status" value="1"/>
</dbReference>
<proteinExistence type="predicted"/>
<evidence type="ECO:0000313" key="3">
    <source>
        <dbReference type="EMBL" id="GMM33468.1"/>
    </source>
</evidence>
<dbReference type="Gene3D" id="3.10.20.90">
    <property type="entry name" value="Phosphatidylinositol 3-kinase Catalytic Subunit, Chain A, domain 1"/>
    <property type="match status" value="1"/>
</dbReference>
<feature type="domain" description="Rad60/SUMO-like" evidence="2">
    <location>
        <begin position="331"/>
        <end position="401"/>
    </location>
</feature>
<accession>A0AAV5QF65</accession>
<dbReference type="CDD" id="cd17080">
    <property type="entry name" value="Ubl_SLD2_Esc2_like"/>
    <property type="match status" value="1"/>
</dbReference>
<name>A0AAV5QF65_9ASCO</name>
<feature type="compositionally biased region" description="Polar residues" evidence="1">
    <location>
        <begin position="61"/>
        <end position="78"/>
    </location>
</feature>
<keyword evidence="4" id="KW-1185">Reference proteome</keyword>
<evidence type="ECO:0000259" key="2">
    <source>
        <dbReference type="Pfam" id="PF11976"/>
    </source>
</evidence>
<dbReference type="InterPro" id="IPR022617">
    <property type="entry name" value="Rad60/SUMO-like_dom"/>
</dbReference>
<feature type="compositionally biased region" description="Basic residues" evidence="1">
    <location>
        <begin position="28"/>
        <end position="44"/>
    </location>
</feature>
<dbReference type="InterPro" id="IPR029071">
    <property type="entry name" value="Ubiquitin-like_domsf"/>
</dbReference>
<sequence>MDDDDDFFVLDRKGSDQQLKEMVQQAKVIKKKVKKQKQQKKQQKRHSDILESKENTRDILKTSTTARTPSLSNGSPSNIDKGIIPQSEAVSNIMKEIQEVEREDLMTRQKLQNKFKKTGNALKRSISIENNKEKQDDDILRIKRKFNKVSSQIKQTVSNSSTKSVSLQEEKGRVYQFKIISKLPGTEGFEVKVNITGDKKFKKLILACLKHLAGKYHIEEKNRSAYSVVNVLLLYKSKIKILDYMMPSYLGLPAPLVTGEKTFATVYIMTKEQANNLDQEAEAISSVMLNDNEDDNSNDAQETSDYEAEIFDGEEIEDVNDADADNDDYFTIVLKDKDNEKLEIKVSKDTSLRKVVDHYVKKKGLTASPKIDLIFDDEKLGLDLTVGDTELEDEYSVDVVVH</sequence>